<protein>
    <recommendedName>
        <fullName evidence="2">DUF305 domain-containing protein</fullName>
    </recommendedName>
</protein>
<gene>
    <name evidence="3" type="ORF">SAMN05192579_1216</name>
</gene>
<dbReference type="Gene3D" id="1.20.1260.10">
    <property type="match status" value="1"/>
</dbReference>
<reference evidence="4" key="1">
    <citation type="submission" date="2016-10" db="EMBL/GenBank/DDBJ databases">
        <authorList>
            <person name="Varghese N."/>
            <person name="Submissions S."/>
        </authorList>
    </citation>
    <scope>NUCLEOTIDE SEQUENCE [LARGE SCALE GENOMIC DNA]</scope>
    <source>
        <strain evidence="4">MO64</strain>
    </source>
</reference>
<dbReference type="PANTHER" id="PTHR36933">
    <property type="entry name" value="SLL0788 PROTEIN"/>
    <property type="match status" value="1"/>
</dbReference>
<organism evidence="3 4">
    <name type="scientific">Rhodanobacter glycinis</name>
    <dbReference type="NCBI Taxonomy" id="582702"/>
    <lineage>
        <taxon>Bacteria</taxon>
        <taxon>Pseudomonadati</taxon>
        <taxon>Pseudomonadota</taxon>
        <taxon>Gammaproteobacteria</taxon>
        <taxon>Lysobacterales</taxon>
        <taxon>Rhodanobacteraceae</taxon>
        <taxon>Rhodanobacter</taxon>
    </lineage>
</organism>
<keyword evidence="1" id="KW-0812">Transmembrane</keyword>
<evidence type="ECO:0000313" key="4">
    <source>
        <dbReference type="Proteomes" id="UP000198725"/>
    </source>
</evidence>
<sequence>MWTNFFRGSFGVPLVMTGVMFAAITVGVYAKNEPMAMHAHGPSDQAGSALAEEQPFLKQNDTAMQKMMAGMAVEPTGDVDRDFVNMMVPHHQGAIDMAVLELRYGTSPRLKALAQEIVVTQQQEIAAMKLAVGEPIPPSHASPVLPSESHTHSNP</sequence>
<keyword evidence="1" id="KW-1133">Transmembrane helix</keyword>
<keyword evidence="1" id="KW-0472">Membrane</keyword>
<evidence type="ECO:0000259" key="2">
    <source>
        <dbReference type="Pfam" id="PF03713"/>
    </source>
</evidence>
<keyword evidence="4" id="KW-1185">Reference proteome</keyword>
<dbReference type="AlphaFoldDB" id="A0A1I4G0X0"/>
<dbReference type="PANTHER" id="PTHR36933:SF1">
    <property type="entry name" value="SLL0788 PROTEIN"/>
    <property type="match status" value="1"/>
</dbReference>
<feature type="transmembrane region" description="Helical" evidence="1">
    <location>
        <begin position="12"/>
        <end position="30"/>
    </location>
</feature>
<name>A0A1I4G0X0_9GAMM</name>
<evidence type="ECO:0000256" key="1">
    <source>
        <dbReference type="SAM" id="Phobius"/>
    </source>
</evidence>
<dbReference type="InterPro" id="IPR005183">
    <property type="entry name" value="DUF305_CopM-like"/>
</dbReference>
<feature type="domain" description="DUF305" evidence="2">
    <location>
        <begin position="58"/>
        <end position="129"/>
    </location>
</feature>
<proteinExistence type="predicted"/>
<accession>A0A1I4G0X0</accession>
<dbReference type="InterPro" id="IPR012347">
    <property type="entry name" value="Ferritin-like"/>
</dbReference>
<evidence type="ECO:0000313" key="3">
    <source>
        <dbReference type="EMBL" id="SFL23802.1"/>
    </source>
</evidence>
<dbReference type="Pfam" id="PF03713">
    <property type="entry name" value="DUF305"/>
    <property type="match status" value="1"/>
</dbReference>
<dbReference type="Proteomes" id="UP000198725">
    <property type="component" value="Unassembled WGS sequence"/>
</dbReference>
<dbReference type="EMBL" id="FOSR01000021">
    <property type="protein sequence ID" value="SFL23802.1"/>
    <property type="molecule type" value="Genomic_DNA"/>
</dbReference>